<feature type="non-terminal residue" evidence="5">
    <location>
        <position position="339"/>
    </location>
</feature>
<evidence type="ECO:0000313" key="6">
    <source>
        <dbReference type="Proteomes" id="UP001189429"/>
    </source>
</evidence>
<dbReference type="PANTHER" id="PTHR30238:SF0">
    <property type="entry name" value="THYLAKOID MEMBRANE PROTEIN TERC, CHLOROPLASTIC"/>
    <property type="match status" value="1"/>
</dbReference>
<keyword evidence="2" id="KW-0812">Transmembrane</keyword>
<dbReference type="EMBL" id="CAUYUJ010002145">
    <property type="protein sequence ID" value="CAK0799418.1"/>
    <property type="molecule type" value="Genomic_DNA"/>
</dbReference>
<keyword evidence="3" id="KW-1133">Transmembrane helix</keyword>
<feature type="non-terminal residue" evidence="5">
    <location>
        <position position="1"/>
    </location>
</feature>
<dbReference type="Pfam" id="PF03741">
    <property type="entry name" value="TerC"/>
    <property type="match status" value="1"/>
</dbReference>
<evidence type="ECO:0000256" key="4">
    <source>
        <dbReference type="ARBA" id="ARBA00023136"/>
    </source>
</evidence>
<evidence type="ECO:0000256" key="1">
    <source>
        <dbReference type="ARBA" id="ARBA00004141"/>
    </source>
</evidence>
<dbReference type="Proteomes" id="UP001189429">
    <property type="component" value="Unassembled WGS sequence"/>
</dbReference>
<evidence type="ECO:0000256" key="2">
    <source>
        <dbReference type="ARBA" id="ARBA00022692"/>
    </source>
</evidence>
<organism evidence="5 6">
    <name type="scientific">Prorocentrum cordatum</name>
    <dbReference type="NCBI Taxonomy" id="2364126"/>
    <lineage>
        <taxon>Eukaryota</taxon>
        <taxon>Sar</taxon>
        <taxon>Alveolata</taxon>
        <taxon>Dinophyceae</taxon>
        <taxon>Prorocentrales</taxon>
        <taxon>Prorocentraceae</taxon>
        <taxon>Prorocentrum</taxon>
    </lineage>
</organism>
<proteinExistence type="predicted"/>
<accession>A0ABN9Q4V0</accession>
<name>A0ABN9Q4V0_9DINO</name>
<comment type="caution">
    <text evidence="5">The sequence shown here is derived from an EMBL/GenBank/DDBJ whole genome shotgun (WGS) entry which is preliminary data.</text>
</comment>
<gene>
    <name evidence="5" type="ORF">PCOR1329_LOCUS7872</name>
</gene>
<comment type="subcellular location">
    <subcellularLocation>
        <location evidence="1">Membrane</location>
        <topology evidence="1">Multi-pass membrane protein</topology>
    </subcellularLocation>
</comment>
<sequence>GERTCAYDEVLDLMKSNDNHSDEHTSGECVELSVNDRTAIAWKEAGGMLLDQRFCPRTVEGESRYSRVADKPLDIIHKKPKEGGIFAAGGICSISTSRGRADTRLADLTDGVLSNGYMLEGPLSFDHLFVLHLIFKTCETPEHLKHRPPCLRICGAVLFRLVSIYIGDSLMHEMCFMHLVPGAFLICTGVKTIAIAHPLVQLLARKLPFVSACGDKGAFFVRVLVGEHVEVVCLEEPSGAAARPKQWRAAALNDGRPLLASPYGGFGKSSTRRRYDPTPPATSMISAGVSCQLIHRGHDEHGTFLKAQQQPVLIKKWQKGKELESTEKIIDVFKTLDSR</sequence>
<keyword evidence="6" id="KW-1185">Reference proteome</keyword>
<dbReference type="PANTHER" id="PTHR30238">
    <property type="entry name" value="MEMBRANE BOUND PREDICTED REDOX MODULATOR"/>
    <property type="match status" value="1"/>
</dbReference>
<evidence type="ECO:0000313" key="5">
    <source>
        <dbReference type="EMBL" id="CAK0799418.1"/>
    </source>
</evidence>
<evidence type="ECO:0000256" key="3">
    <source>
        <dbReference type="ARBA" id="ARBA00022989"/>
    </source>
</evidence>
<dbReference type="InterPro" id="IPR005496">
    <property type="entry name" value="Integral_membrane_TerC"/>
</dbReference>
<protein>
    <submittedName>
        <fullName evidence="5">Uncharacterized protein</fullName>
    </submittedName>
</protein>
<reference evidence="5" key="1">
    <citation type="submission" date="2023-10" db="EMBL/GenBank/DDBJ databases">
        <authorList>
            <person name="Chen Y."/>
            <person name="Shah S."/>
            <person name="Dougan E. K."/>
            <person name="Thang M."/>
            <person name="Chan C."/>
        </authorList>
    </citation>
    <scope>NUCLEOTIDE SEQUENCE [LARGE SCALE GENOMIC DNA]</scope>
</reference>
<keyword evidence="4" id="KW-0472">Membrane</keyword>